<dbReference type="Ensembl" id="ENSSTUT00000087914.1">
    <property type="protein sequence ID" value="ENSSTUP00000082637.1"/>
    <property type="gene ID" value="ENSSTUG00000036318.1"/>
</dbReference>
<keyword evidence="8" id="KW-1133">Transmembrane helix</keyword>
<name>A0A674CG69_SALTR</name>
<dbReference type="RefSeq" id="XP_029600571.1">
    <property type="nucleotide sequence ID" value="XM_029744711.1"/>
</dbReference>
<reference evidence="10" key="1">
    <citation type="submission" date="2025-08" db="UniProtKB">
        <authorList>
            <consortium name="Ensembl"/>
        </authorList>
    </citation>
    <scope>IDENTIFICATION</scope>
</reference>
<dbReference type="PANTHER" id="PTHR23292">
    <property type="entry name" value="LIPOPOLYSACCHARIDE-INDUCED TUMOR NECROSIS FACTOR-ALPHA FACTOR"/>
    <property type="match status" value="1"/>
</dbReference>
<evidence type="ECO:0000259" key="9">
    <source>
        <dbReference type="PROSITE" id="PS51837"/>
    </source>
</evidence>
<dbReference type="InterPro" id="IPR006629">
    <property type="entry name" value="LITAF"/>
</dbReference>
<dbReference type="SMART" id="SM00714">
    <property type="entry name" value="LITAF"/>
    <property type="match status" value="1"/>
</dbReference>
<organism evidence="10 11">
    <name type="scientific">Salmo trutta</name>
    <name type="common">Brown trout</name>
    <dbReference type="NCBI Taxonomy" id="8032"/>
    <lineage>
        <taxon>Eukaryota</taxon>
        <taxon>Metazoa</taxon>
        <taxon>Chordata</taxon>
        <taxon>Craniata</taxon>
        <taxon>Vertebrata</taxon>
        <taxon>Euteleostomi</taxon>
        <taxon>Actinopterygii</taxon>
        <taxon>Neopterygii</taxon>
        <taxon>Teleostei</taxon>
        <taxon>Protacanthopterygii</taxon>
        <taxon>Salmoniformes</taxon>
        <taxon>Salmonidae</taxon>
        <taxon>Salmoninae</taxon>
        <taxon>Salmo</taxon>
    </lineage>
</organism>
<evidence type="ECO:0000256" key="3">
    <source>
        <dbReference type="ARBA" id="ARBA00004630"/>
    </source>
</evidence>
<evidence type="ECO:0000256" key="8">
    <source>
        <dbReference type="SAM" id="Phobius"/>
    </source>
</evidence>
<evidence type="ECO:0000256" key="5">
    <source>
        <dbReference type="ARBA" id="ARBA00022723"/>
    </source>
</evidence>
<dbReference type="GO" id="GO:0005634">
    <property type="term" value="C:nucleus"/>
    <property type="evidence" value="ECO:0007669"/>
    <property type="project" value="TreeGrafter"/>
</dbReference>
<dbReference type="RefSeq" id="XP_029600570.1">
    <property type="nucleotide sequence ID" value="XM_029744710.1"/>
</dbReference>
<dbReference type="GO" id="GO:0098574">
    <property type="term" value="C:cytoplasmic side of lysosomal membrane"/>
    <property type="evidence" value="ECO:0007669"/>
    <property type="project" value="TreeGrafter"/>
</dbReference>
<dbReference type="Pfam" id="PF10601">
    <property type="entry name" value="zf-LITAF-like"/>
    <property type="match status" value="1"/>
</dbReference>
<keyword evidence="7 8" id="KW-0472">Membrane</keyword>
<dbReference type="KEGG" id="stru:115183503"/>
<dbReference type="GeneTree" id="ENSGT00940000155366"/>
<keyword evidence="6" id="KW-0862">Zinc</keyword>
<dbReference type="RefSeq" id="XP_029600572.1">
    <property type="nucleotide sequence ID" value="XM_029744712.1"/>
</dbReference>
<evidence type="ECO:0000256" key="6">
    <source>
        <dbReference type="ARBA" id="ARBA00022833"/>
    </source>
</evidence>
<protein>
    <submittedName>
        <fullName evidence="10">Lipopolysaccharide-induced tumor necrosis factor-alpha factor homolog</fullName>
    </submittedName>
</protein>
<sequence length="177" mass="19503">MCVLVGQSNDGKYINGLSQQLLHRRLCCSAEAMDTSLKSEEPCPNPPPYSLPVQGKGDDMRISPFTPPPPPGAMGGSYINQTATGAAHPPRQRVVQHYETELGDSPGLIRCPSCQNQVMSDVTYHAGTFSWTMCLVFILCGLFLGCCLIPFFLRSFKDAYHACPRCHMVLHVHRKCC</sequence>
<proteinExistence type="inferred from homology"/>
<dbReference type="RefSeq" id="XP_029600573.1">
    <property type="nucleotide sequence ID" value="XM_029744713.1"/>
</dbReference>
<gene>
    <name evidence="10" type="primary">LOC115183503</name>
</gene>
<dbReference type="AlphaFoldDB" id="A0A674CG69"/>
<reference evidence="10" key="2">
    <citation type="submission" date="2025-09" db="UniProtKB">
        <authorList>
            <consortium name="Ensembl"/>
        </authorList>
    </citation>
    <scope>IDENTIFICATION</scope>
</reference>
<dbReference type="GeneID" id="115183503"/>
<dbReference type="Proteomes" id="UP000472277">
    <property type="component" value="Unassembled WGS sequence"/>
</dbReference>
<dbReference type="OrthoDB" id="4713066at2759"/>
<accession>A0A674CG69</accession>
<dbReference type="GO" id="GO:0008270">
    <property type="term" value="F:zinc ion binding"/>
    <property type="evidence" value="ECO:0007669"/>
    <property type="project" value="TreeGrafter"/>
</dbReference>
<keyword evidence="11" id="KW-1185">Reference proteome</keyword>
<feature type="transmembrane region" description="Helical" evidence="8">
    <location>
        <begin position="129"/>
        <end position="153"/>
    </location>
</feature>
<evidence type="ECO:0000256" key="4">
    <source>
        <dbReference type="ARBA" id="ARBA00005975"/>
    </source>
</evidence>
<feature type="domain" description="LITAF" evidence="9">
    <location>
        <begin position="91"/>
        <end position="175"/>
    </location>
</feature>
<dbReference type="InterPro" id="IPR037519">
    <property type="entry name" value="LITAF_fam"/>
</dbReference>
<dbReference type="PROSITE" id="PS51837">
    <property type="entry name" value="LITAF"/>
    <property type="match status" value="1"/>
</dbReference>
<keyword evidence="5" id="KW-0479">Metal-binding</keyword>
<evidence type="ECO:0000256" key="7">
    <source>
        <dbReference type="ARBA" id="ARBA00023136"/>
    </source>
</evidence>
<evidence type="ECO:0000256" key="2">
    <source>
        <dbReference type="ARBA" id="ARBA00004414"/>
    </source>
</evidence>
<keyword evidence="8" id="KW-0812">Transmembrane</keyword>
<dbReference type="InParanoid" id="A0A674CG69"/>
<evidence type="ECO:0000256" key="1">
    <source>
        <dbReference type="ARBA" id="ARBA00004125"/>
    </source>
</evidence>
<dbReference type="PANTHER" id="PTHR23292:SF28">
    <property type="entry name" value="LIPOPOLYSACCHARIDE-INDUCED TUMOR NECROSIS FACTOR-ALPHA FACTOR-LIKE"/>
    <property type="match status" value="1"/>
</dbReference>
<evidence type="ECO:0000313" key="10">
    <source>
        <dbReference type="Ensembl" id="ENSSTUP00000082637.1"/>
    </source>
</evidence>
<evidence type="ECO:0000313" key="11">
    <source>
        <dbReference type="Proteomes" id="UP000472277"/>
    </source>
</evidence>
<comment type="subcellular location">
    <subcellularLocation>
        <location evidence="1">Endosome membrane</location>
        <topology evidence="1">Peripheral membrane protein</topology>
        <orientation evidence="1">Cytoplasmic side</orientation>
    </subcellularLocation>
    <subcellularLocation>
        <location evidence="2">Late endosome membrane</location>
    </subcellularLocation>
    <subcellularLocation>
        <location evidence="3">Lysosome membrane</location>
        <topology evidence="3">Peripheral membrane protein</topology>
        <orientation evidence="3">Cytoplasmic side</orientation>
    </subcellularLocation>
</comment>
<dbReference type="OMA" id="HRKTCCE"/>
<dbReference type="GO" id="GO:0098560">
    <property type="term" value="C:cytoplasmic side of late endosome membrane"/>
    <property type="evidence" value="ECO:0007669"/>
    <property type="project" value="TreeGrafter"/>
</dbReference>
<comment type="similarity">
    <text evidence="4">Belongs to the CDIP1/LITAF family.</text>
</comment>